<sequence>MGPCIPTDQDPGRRAVASRCIAVAAAGSPQHVPPGHPPPCREHPDPAVLNRAGNCGSCGGGSGEAFGRARVRDRAKPEHRQSRAKAADCVLARPARVGHALGGADAKMTKFWGPEGRPPPPANFSIRLASFGPKPCARSLLVGAIRFRLVSERRKRPVVANLGIKASMAEECRRGSTTSNGLQSSGA</sequence>
<gene>
    <name evidence="1" type="ORF">ACCO45_005095</name>
</gene>
<accession>A0ACC4DXI3</accession>
<proteinExistence type="predicted"/>
<dbReference type="Proteomes" id="UP001638806">
    <property type="component" value="Unassembled WGS sequence"/>
</dbReference>
<keyword evidence="2" id="KW-1185">Reference proteome</keyword>
<reference evidence="1" key="1">
    <citation type="submission" date="2024-12" db="EMBL/GenBank/DDBJ databases">
        <title>Comparative genomics and development of molecular markers within Purpureocillium lilacinum and among Purpureocillium species.</title>
        <authorList>
            <person name="Yeh Z.-Y."/>
            <person name="Ni N.-T."/>
            <person name="Lo P.-H."/>
            <person name="Mushyakhwo K."/>
            <person name="Lin C.-F."/>
            <person name="Nai Y.-S."/>
        </authorList>
    </citation>
    <scope>NUCLEOTIDE SEQUENCE</scope>
    <source>
        <strain evidence="1">NCHU-NPUST-175</strain>
    </source>
</reference>
<name>A0ACC4DXI3_PURLI</name>
<evidence type="ECO:0000313" key="2">
    <source>
        <dbReference type="Proteomes" id="UP001638806"/>
    </source>
</evidence>
<comment type="caution">
    <text evidence="1">The sequence shown here is derived from an EMBL/GenBank/DDBJ whole genome shotgun (WGS) entry which is preliminary data.</text>
</comment>
<protein>
    <submittedName>
        <fullName evidence="1">Uncharacterized protein</fullName>
    </submittedName>
</protein>
<organism evidence="1 2">
    <name type="scientific">Purpureocillium lilacinum</name>
    <name type="common">Paecilomyces lilacinus</name>
    <dbReference type="NCBI Taxonomy" id="33203"/>
    <lineage>
        <taxon>Eukaryota</taxon>
        <taxon>Fungi</taxon>
        <taxon>Dikarya</taxon>
        <taxon>Ascomycota</taxon>
        <taxon>Pezizomycotina</taxon>
        <taxon>Sordariomycetes</taxon>
        <taxon>Hypocreomycetidae</taxon>
        <taxon>Hypocreales</taxon>
        <taxon>Ophiocordycipitaceae</taxon>
        <taxon>Purpureocillium</taxon>
    </lineage>
</organism>
<dbReference type="EMBL" id="JBGNUJ010000004">
    <property type="protein sequence ID" value="KAL3959978.1"/>
    <property type="molecule type" value="Genomic_DNA"/>
</dbReference>
<evidence type="ECO:0000313" key="1">
    <source>
        <dbReference type="EMBL" id="KAL3959978.1"/>
    </source>
</evidence>